<evidence type="ECO:0000313" key="2">
    <source>
        <dbReference type="Proteomes" id="UP000324222"/>
    </source>
</evidence>
<evidence type="ECO:0000313" key="1">
    <source>
        <dbReference type="EMBL" id="MPC78944.1"/>
    </source>
</evidence>
<proteinExistence type="predicted"/>
<comment type="caution">
    <text evidence="1">The sequence shown here is derived from an EMBL/GenBank/DDBJ whole genome shotgun (WGS) entry which is preliminary data.</text>
</comment>
<dbReference type="AlphaFoldDB" id="A0A5B7IDZ7"/>
<protein>
    <submittedName>
        <fullName evidence="1">Uncharacterized protein</fullName>
    </submittedName>
</protein>
<organism evidence="1 2">
    <name type="scientific">Portunus trituberculatus</name>
    <name type="common">Swimming crab</name>
    <name type="synonym">Neptunus trituberculatus</name>
    <dbReference type="NCBI Taxonomy" id="210409"/>
    <lineage>
        <taxon>Eukaryota</taxon>
        <taxon>Metazoa</taxon>
        <taxon>Ecdysozoa</taxon>
        <taxon>Arthropoda</taxon>
        <taxon>Crustacea</taxon>
        <taxon>Multicrustacea</taxon>
        <taxon>Malacostraca</taxon>
        <taxon>Eumalacostraca</taxon>
        <taxon>Eucarida</taxon>
        <taxon>Decapoda</taxon>
        <taxon>Pleocyemata</taxon>
        <taxon>Brachyura</taxon>
        <taxon>Eubrachyura</taxon>
        <taxon>Portunoidea</taxon>
        <taxon>Portunidae</taxon>
        <taxon>Portuninae</taxon>
        <taxon>Portunus</taxon>
    </lineage>
</organism>
<accession>A0A5B7IDZ7</accession>
<gene>
    <name evidence="1" type="ORF">E2C01_073453</name>
</gene>
<dbReference type="Proteomes" id="UP000324222">
    <property type="component" value="Unassembled WGS sequence"/>
</dbReference>
<sequence length="70" mass="7312">MVKVVVIEVIMVVLTKRESAYDGDNGNSGSLFPLRLMETNPFTPFVVMKDGCGGGEGGSGRCDSGVDSGK</sequence>
<dbReference type="EMBL" id="VSRR010049784">
    <property type="protein sequence ID" value="MPC78944.1"/>
    <property type="molecule type" value="Genomic_DNA"/>
</dbReference>
<name>A0A5B7IDZ7_PORTR</name>
<keyword evidence="2" id="KW-1185">Reference proteome</keyword>
<reference evidence="1 2" key="1">
    <citation type="submission" date="2019-05" db="EMBL/GenBank/DDBJ databases">
        <title>Another draft genome of Portunus trituberculatus and its Hox gene families provides insights of decapod evolution.</title>
        <authorList>
            <person name="Jeong J.-H."/>
            <person name="Song I."/>
            <person name="Kim S."/>
            <person name="Choi T."/>
            <person name="Kim D."/>
            <person name="Ryu S."/>
            <person name="Kim W."/>
        </authorList>
    </citation>
    <scope>NUCLEOTIDE SEQUENCE [LARGE SCALE GENOMIC DNA]</scope>
    <source>
        <tissue evidence="1">Muscle</tissue>
    </source>
</reference>